<evidence type="ECO:0000256" key="3">
    <source>
        <dbReference type="ARBA" id="ARBA00004630"/>
    </source>
</evidence>
<evidence type="ECO:0000256" key="2">
    <source>
        <dbReference type="ARBA" id="ARBA00004481"/>
    </source>
</evidence>
<dbReference type="Proteomes" id="UP000005408">
    <property type="component" value="Unassembled WGS sequence"/>
</dbReference>
<name>A0A8W8IWU2_MAGGI</name>
<dbReference type="AlphaFoldDB" id="A0A8W8IWU2"/>
<keyword evidence="7" id="KW-0472">Membrane</keyword>
<accession>A0A8W8IWU2</accession>
<dbReference type="GO" id="GO:0008270">
    <property type="term" value="F:zinc ion binding"/>
    <property type="evidence" value="ECO:0007669"/>
    <property type="project" value="TreeGrafter"/>
</dbReference>
<reference evidence="10" key="1">
    <citation type="submission" date="2022-08" db="UniProtKB">
        <authorList>
            <consortium name="EnsemblMetazoa"/>
        </authorList>
    </citation>
    <scope>IDENTIFICATION</scope>
    <source>
        <strain evidence="10">05x7-T-G4-1.051#20</strain>
    </source>
</reference>
<feature type="compositionally biased region" description="Pro residues" evidence="8">
    <location>
        <begin position="1"/>
        <end position="19"/>
    </location>
</feature>
<dbReference type="InterPro" id="IPR037519">
    <property type="entry name" value="LITAF_fam"/>
</dbReference>
<dbReference type="Pfam" id="PF10601">
    <property type="entry name" value="zf-LITAF-like"/>
    <property type="match status" value="1"/>
</dbReference>
<dbReference type="EnsemblMetazoa" id="G16213.9">
    <property type="protein sequence ID" value="G16213.9:cds"/>
    <property type="gene ID" value="G16213"/>
</dbReference>
<dbReference type="EnsemblMetazoa" id="G16213.1">
    <property type="protein sequence ID" value="G16213.1:cds"/>
    <property type="gene ID" value="G16213"/>
</dbReference>
<dbReference type="EnsemblMetazoa" id="G16213.6">
    <property type="protein sequence ID" value="G16213.6:cds"/>
    <property type="gene ID" value="G16213"/>
</dbReference>
<evidence type="ECO:0000256" key="6">
    <source>
        <dbReference type="ARBA" id="ARBA00022833"/>
    </source>
</evidence>
<feature type="domain" description="LITAF" evidence="9">
    <location>
        <begin position="58"/>
        <end position="141"/>
    </location>
</feature>
<dbReference type="OrthoDB" id="5599753at2759"/>
<protein>
    <recommendedName>
        <fullName evidence="9">LITAF domain-containing protein</fullName>
    </recommendedName>
</protein>
<evidence type="ECO:0000256" key="7">
    <source>
        <dbReference type="ARBA" id="ARBA00023136"/>
    </source>
</evidence>
<dbReference type="EnsemblMetazoa" id="G16213.4">
    <property type="protein sequence ID" value="G16213.4:cds"/>
    <property type="gene ID" value="G16213"/>
</dbReference>
<comment type="similarity">
    <text evidence="4">Belongs to the CDIP1/LITAF family.</text>
</comment>
<dbReference type="GO" id="GO:0005765">
    <property type="term" value="C:lysosomal membrane"/>
    <property type="evidence" value="ECO:0007669"/>
    <property type="project" value="UniProtKB-SubCell"/>
</dbReference>
<proteinExistence type="inferred from homology"/>
<comment type="subcellular location">
    <subcellularLocation>
        <location evidence="2">Endosome membrane</location>
        <topology evidence="2">Peripheral membrane protein</topology>
    </subcellularLocation>
    <subcellularLocation>
        <location evidence="1">Late endosome membrane</location>
    </subcellularLocation>
    <subcellularLocation>
        <location evidence="3">Lysosome membrane</location>
        <topology evidence="3">Peripheral membrane protein</topology>
        <orientation evidence="3">Cytoplasmic side</orientation>
    </subcellularLocation>
</comment>
<keyword evidence="11" id="KW-1185">Reference proteome</keyword>
<dbReference type="PANTHER" id="PTHR23292">
    <property type="entry name" value="LIPOPOLYSACCHARIDE-INDUCED TUMOR NECROSIS FACTOR-ALPHA FACTOR"/>
    <property type="match status" value="1"/>
</dbReference>
<dbReference type="PROSITE" id="PS51837">
    <property type="entry name" value="LITAF"/>
    <property type="match status" value="1"/>
</dbReference>
<dbReference type="EnsemblMetazoa" id="G16213.2">
    <property type="protein sequence ID" value="G16213.2:cds"/>
    <property type="gene ID" value="G16213"/>
</dbReference>
<sequence length="142" mass="15007">MSQPAYPPPSEGQYPPPSQGYPTPQGGYAPPPGQQPGYAPPPGPPAGYPPPQGVTVVAQPVAVVACQSMRECPVRVSCPSCRADVMTATTFETGTMTWLLVGILCIIGCWPCCLIPFCVEGCKDVIHTCPNCQAQVGVYRRM</sequence>
<evidence type="ECO:0000313" key="10">
    <source>
        <dbReference type="EnsemblMetazoa" id="G16213.10:cds"/>
    </source>
</evidence>
<feature type="region of interest" description="Disordered" evidence="8">
    <location>
        <begin position="1"/>
        <end position="51"/>
    </location>
</feature>
<feature type="compositionally biased region" description="Pro residues" evidence="8">
    <location>
        <begin position="29"/>
        <end position="51"/>
    </location>
</feature>
<evidence type="ECO:0000256" key="5">
    <source>
        <dbReference type="ARBA" id="ARBA00022723"/>
    </source>
</evidence>
<dbReference type="EnsemblMetazoa" id="G16213.8">
    <property type="protein sequence ID" value="G16213.8:cds"/>
    <property type="gene ID" value="G16213"/>
</dbReference>
<dbReference type="PANTHER" id="PTHR23292:SF6">
    <property type="entry name" value="FI16602P1-RELATED"/>
    <property type="match status" value="1"/>
</dbReference>
<evidence type="ECO:0000256" key="8">
    <source>
        <dbReference type="SAM" id="MobiDB-lite"/>
    </source>
</evidence>
<keyword evidence="5" id="KW-0479">Metal-binding</keyword>
<dbReference type="SMART" id="SM00714">
    <property type="entry name" value="LITAF"/>
    <property type="match status" value="1"/>
</dbReference>
<dbReference type="InterPro" id="IPR006629">
    <property type="entry name" value="LITAF"/>
</dbReference>
<evidence type="ECO:0000256" key="4">
    <source>
        <dbReference type="ARBA" id="ARBA00005975"/>
    </source>
</evidence>
<dbReference type="EnsemblMetazoa" id="G16213.10">
    <property type="protein sequence ID" value="G16213.10:cds"/>
    <property type="gene ID" value="G16213"/>
</dbReference>
<dbReference type="OMA" id="CQETVIT"/>
<dbReference type="GO" id="GO:0031902">
    <property type="term" value="C:late endosome membrane"/>
    <property type="evidence" value="ECO:0007669"/>
    <property type="project" value="UniProtKB-SubCell"/>
</dbReference>
<keyword evidence="6" id="KW-0862">Zinc</keyword>
<organism evidence="10 11">
    <name type="scientific">Magallana gigas</name>
    <name type="common">Pacific oyster</name>
    <name type="synonym">Crassostrea gigas</name>
    <dbReference type="NCBI Taxonomy" id="29159"/>
    <lineage>
        <taxon>Eukaryota</taxon>
        <taxon>Metazoa</taxon>
        <taxon>Spiralia</taxon>
        <taxon>Lophotrochozoa</taxon>
        <taxon>Mollusca</taxon>
        <taxon>Bivalvia</taxon>
        <taxon>Autobranchia</taxon>
        <taxon>Pteriomorphia</taxon>
        <taxon>Ostreida</taxon>
        <taxon>Ostreoidea</taxon>
        <taxon>Ostreidae</taxon>
        <taxon>Magallana</taxon>
    </lineage>
</organism>
<dbReference type="EnsemblMetazoa" id="G16213.7">
    <property type="protein sequence ID" value="G16213.7:cds"/>
    <property type="gene ID" value="G16213"/>
</dbReference>
<evidence type="ECO:0000259" key="9">
    <source>
        <dbReference type="PROSITE" id="PS51837"/>
    </source>
</evidence>
<evidence type="ECO:0000313" key="11">
    <source>
        <dbReference type="Proteomes" id="UP000005408"/>
    </source>
</evidence>
<evidence type="ECO:0000256" key="1">
    <source>
        <dbReference type="ARBA" id="ARBA00004414"/>
    </source>
</evidence>